<accession>A0A069S4C5</accession>
<gene>
    <name evidence="1" type="ORF">M099_3979</name>
</gene>
<dbReference type="EMBL" id="JNHM01000146">
    <property type="protein sequence ID" value="KDS45283.1"/>
    <property type="molecule type" value="Genomic_DNA"/>
</dbReference>
<dbReference type="Proteomes" id="UP000027661">
    <property type="component" value="Unassembled WGS sequence"/>
</dbReference>
<proteinExistence type="predicted"/>
<evidence type="ECO:0000313" key="1">
    <source>
        <dbReference type="EMBL" id="KDS45283.1"/>
    </source>
</evidence>
<organism evidence="1 2">
    <name type="scientific">Phocaeicola vulgatus str. 3975 RP4</name>
    <dbReference type="NCBI Taxonomy" id="1339352"/>
    <lineage>
        <taxon>Bacteria</taxon>
        <taxon>Pseudomonadati</taxon>
        <taxon>Bacteroidota</taxon>
        <taxon>Bacteroidia</taxon>
        <taxon>Bacteroidales</taxon>
        <taxon>Bacteroidaceae</taxon>
        <taxon>Phocaeicola</taxon>
    </lineage>
</organism>
<reference evidence="1 2" key="1">
    <citation type="submission" date="2014-04" db="EMBL/GenBank/DDBJ databases">
        <authorList>
            <person name="Sears C."/>
            <person name="Carroll K."/>
            <person name="Sack B.R."/>
            <person name="Qadri F."/>
            <person name="Myers L.L."/>
            <person name="Chung G.-T."/>
            <person name="Escheverria P."/>
            <person name="Fraser C.M."/>
            <person name="Sadzewicz L."/>
            <person name="Shefchek K.A."/>
            <person name="Tallon L."/>
            <person name="Das S.P."/>
            <person name="Daugherty S."/>
            <person name="Mongodin E.F."/>
        </authorList>
    </citation>
    <scope>NUCLEOTIDE SEQUENCE [LARGE SCALE GENOMIC DNA]</scope>
    <source>
        <strain evidence="1 2">3975 RP4</strain>
    </source>
</reference>
<protein>
    <submittedName>
        <fullName evidence="1">Putative mannose-1-phosphate guanylyltransferase</fullName>
    </submittedName>
</protein>
<dbReference type="PATRIC" id="fig|1339352.3.peg.3733"/>
<dbReference type="AlphaFoldDB" id="A0A069S4C5"/>
<keyword evidence="1" id="KW-0808">Transferase</keyword>
<sequence>MINELEIPVMCIGAKDMVIAASWRWHPGFREREERAHQDICGPLAMPPDVRGASLGRI</sequence>
<dbReference type="GO" id="GO:0016779">
    <property type="term" value="F:nucleotidyltransferase activity"/>
    <property type="evidence" value="ECO:0007669"/>
    <property type="project" value="UniProtKB-KW"/>
</dbReference>
<keyword evidence="1" id="KW-0548">Nucleotidyltransferase</keyword>
<evidence type="ECO:0000313" key="2">
    <source>
        <dbReference type="Proteomes" id="UP000027661"/>
    </source>
</evidence>
<comment type="caution">
    <text evidence="1">The sequence shown here is derived from an EMBL/GenBank/DDBJ whole genome shotgun (WGS) entry which is preliminary data.</text>
</comment>
<name>A0A069S4C5_PHOVU</name>